<dbReference type="Proteomes" id="UP000823399">
    <property type="component" value="Unassembled WGS sequence"/>
</dbReference>
<gene>
    <name evidence="4" type="ORF">F5147DRAFT_205381</name>
</gene>
<reference evidence="4" key="1">
    <citation type="journal article" date="2020" name="New Phytol.">
        <title>Comparative genomics reveals dynamic genome evolution in host specialist ectomycorrhizal fungi.</title>
        <authorList>
            <person name="Lofgren L.A."/>
            <person name="Nguyen N.H."/>
            <person name="Vilgalys R."/>
            <person name="Ruytinx J."/>
            <person name="Liao H.L."/>
            <person name="Branco S."/>
            <person name="Kuo A."/>
            <person name="LaButti K."/>
            <person name="Lipzen A."/>
            <person name="Andreopoulos W."/>
            <person name="Pangilinan J."/>
            <person name="Riley R."/>
            <person name="Hundley H."/>
            <person name="Na H."/>
            <person name="Barry K."/>
            <person name="Grigoriev I.V."/>
            <person name="Stajich J.E."/>
            <person name="Kennedy P.G."/>
        </authorList>
    </citation>
    <scope>NUCLEOTIDE SEQUENCE</scope>
    <source>
        <strain evidence="4">FC423</strain>
    </source>
</reference>
<accession>A0A9P7JT64</accession>
<feature type="compositionally biased region" description="Low complexity" evidence="1">
    <location>
        <begin position="150"/>
        <end position="172"/>
    </location>
</feature>
<dbReference type="AlphaFoldDB" id="A0A9P7JT64"/>
<evidence type="ECO:0008006" key="6">
    <source>
        <dbReference type="Google" id="ProtNLM"/>
    </source>
</evidence>
<feature type="region of interest" description="Disordered" evidence="1">
    <location>
        <begin position="150"/>
        <end position="177"/>
    </location>
</feature>
<feature type="chain" id="PRO_5040210778" description="Mid2 domain-containing protein" evidence="3">
    <location>
        <begin position="29"/>
        <end position="395"/>
    </location>
</feature>
<keyword evidence="2" id="KW-0472">Membrane</keyword>
<organism evidence="4 5">
    <name type="scientific">Suillus discolor</name>
    <dbReference type="NCBI Taxonomy" id="1912936"/>
    <lineage>
        <taxon>Eukaryota</taxon>
        <taxon>Fungi</taxon>
        <taxon>Dikarya</taxon>
        <taxon>Basidiomycota</taxon>
        <taxon>Agaricomycotina</taxon>
        <taxon>Agaricomycetes</taxon>
        <taxon>Agaricomycetidae</taxon>
        <taxon>Boletales</taxon>
        <taxon>Suillineae</taxon>
        <taxon>Suillaceae</taxon>
        <taxon>Suillus</taxon>
    </lineage>
</organism>
<evidence type="ECO:0000313" key="5">
    <source>
        <dbReference type="Proteomes" id="UP000823399"/>
    </source>
</evidence>
<keyword evidence="2" id="KW-0812">Transmembrane</keyword>
<keyword evidence="5" id="KW-1185">Reference proteome</keyword>
<feature type="region of interest" description="Disordered" evidence="1">
    <location>
        <begin position="341"/>
        <end position="395"/>
    </location>
</feature>
<evidence type="ECO:0000256" key="1">
    <source>
        <dbReference type="SAM" id="MobiDB-lite"/>
    </source>
</evidence>
<feature type="transmembrane region" description="Helical" evidence="2">
    <location>
        <begin position="177"/>
        <end position="202"/>
    </location>
</feature>
<feature type="compositionally biased region" description="Low complexity" evidence="1">
    <location>
        <begin position="69"/>
        <end position="123"/>
    </location>
</feature>
<feature type="signal peptide" evidence="3">
    <location>
        <begin position="1"/>
        <end position="28"/>
    </location>
</feature>
<dbReference type="EMBL" id="JABBWM010000031">
    <property type="protein sequence ID" value="KAG2107439.1"/>
    <property type="molecule type" value="Genomic_DNA"/>
</dbReference>
<name>A0A9P7JT64_9AGAM</name>
<keyword evidence="3" id="KW-0732">Signal</keyword>
<feature type="region of interest" description="Disordered" evidence="1">
    <location>
        <begin position="55"/>
        <end position="133"/>
    </location>
</feature>
<evidence type="ECO:0000256" key="2">
    <source>
        <dbReference type="SAM" id="Phobius"/>
    </source>
</evidence>
<sequence length="395" mass="40847">MMKSAMKSATSRCLLLLVVASCFLLSVAHAPHQLLEERKPNLHVRQQTISAPLVGATSVAPITTPPTTTPTTTAPQTTSTPSTTSTPPTTTTPTETTTTPSSTSTTAQTTTTPPSQTTATIPTAAPPPLTTSVQVTTNSAGEVLTSTVVITPTSDPSSSSTQSSPTSSSSSGSSGGLGTGSIVGLSVAGGVAVIGIISFFIWKFTRKRFADFDDNEAIKWPELNTHGSDVHALPTKSTGRSGFGVENESEVNLARAPSPGGYAHSVAANSLPETYVNSPDPYAVPPLPHLNPNQPYHDDPGTYGQPDYYDPYRGPVPNTFGDGFSDGHTTETIQMTRMARTRSPGPQMGYDVQGRASPGPQAAMGYALDGRSASPAIGAGRASPGPQNAYGYGPR</sequence>
<dbReference type="GeneID" id="64690836"/>
<keyword evidence="2" id="KW-1133">Transmembrane helix</keyword>
<evidence type="ECO:0000313" key="4">
    <source>
        <dbReference type="EMBL" id="KAG2107439.1"/>
    </source>
</evidence>
<proteinExistence type="predicted"/>
<dbReference type="OrthoDB" id="2576541at2759"/>
<comment type="caution">
    <text evidence="4">The sequence shown here is derived from an EMBL/GenBank/DDBJ whole genome shotgun (WGS) entry which is preliminary data.</text>
</comment>
<dbReference type="RefSeq" id="XP_041292253.1">
    <property type="nucleotide sequence ID" value="XM_041428577.1"/>
</dbReference>
<protein>
    <recommendedName>
        <fullName evidence="6">Mid2 domain-containing protein</fullName>
    </recommendedName>
</protein>
<evidence type="ECO:0000256" key="3">
    <source>
        <dbReference type="SAM" id="SignalP"/>
    </source>
</evidence>
<feature type="region of interest" description="Disordered" evidence="1">
    <location>
        <begin position="277"/>
        <end position="307"/>
    </location>
</feature>